<evidence type="ECO:0000259" key="2">
    <source>
        <dbReference type="PROSITE" id="PS52035"/>
    </source>
</evidence>
<dbReference type="AlphaFoldDB" id="A0A495PSR7"/>
<dbReference type="EMBL" id="RBLG01000002">
    <property type="protein sequence ID" value="RKS53237.1"/>
    <property type="molecule type" value="Genomic_DNA"/>
</dbReference>
<dbReference type="SUPFAM" id="SSF53187">
    <property type="entry name" value="Zn-dependent exopeptidases"/>
    <property type="match status" value="1"/>
</dbReference>
<dbReference type="PROSITE" id="PS52035">
    <property type="entry name" value="PEPTIDASE_M14"/>
    <property type="match status" value="1"/>
</dbReference>
<dbReference type="OrthoDB" id="1119199at2"/>
<evidence type="ECO:0000313" key="3">
    <source>
        <dbReference type="EMBL" id="RKS53237.1"/>
    </source>
</evidence>
<name>A0A495PSR7_9FLAO</name>
<gene>
    <name evidence="3" type="ORF">BC962_1486</name>
</gene>
<proteinExistence type="inferred from homology"/>
<dbReference type="Pfam" id="PF00246">
    <property type="entry name" value="Peptidase_M14"/>
    <property type="match status" value="1"/>
</dbReference>
<keyword evidence="3" id="KW-0378">Hydrolase</keyword>
<dbReference type="GO" id="GO:0004181">
    <property type="term" value="F:metallocarboxypeptidase activity"/>
    <property type="evidence" value="ECO:0007669"/>
    <property type="project" value="InterPro"/>
</dbReference>
<dbReference type="InterPro" id="IPR000834">
    <property type="entry name" value="Peptidase_M14"/>
</dbReference>
<dbReference type="GO" id="GO:0006508">
    <property type="term" value="P:proteolysis"/>
    <property type="evidence" value="ECO:0007669"/>
    <property type="project" value="InterPro"/>
</dbReference>
<dbReference type="Proteomes" id="UP000276282">
    <property type="component" value="Unassembled WGS sequence"/>
</dbReference>
<feature type="domain" description="Peptidase M14" evidence="2">
    <location>
        <begin position="11"/>
        <end position="271"/>
    </location>
</feature>
<dbReference type="Gene3D" id="3.40.630.10">
    <property type="entry name" value="Zn peptidases"/>
    <property type="match status" value="1"/>
</dbReference>
<keyword evidence="3" id="KW-0121">Carboxypeptidase</keyword>
<evidence type="ECO:0000256" key="1">
    <source>
        <dbReference type="PROSITE-ProRule" id="PRU01379"/>
    </source>
</evidence>
<protein>
    <submittedName>
        <fullName evidence="3">Zinc carboxypeptidase</fullName>
    </submittedName>
</protein>
<reference evidence="3 4" key="1">
    <citation type="submission" date="2018-10" db="EMBL/GenBank/DDBJ databases">
        <title>Genomic Encyclopedia of Archaeal and Bacterial Type Strains, Phase II (KMG-II): from individual species to whole genera.</title>
        <authorList>
            <person name="Goeker M."/>
        </authorList>
    </citation>
    <scope>NUCLEOTIDE SEQUENCE [LARGE SCALE GENOMIC DNA]</scope>
    <source>
        <strain evidence="3 4">DSM 19839</strain>
    </source>
</reference>
<dbReference type="RefSeq" id="WP_121345344.1">
    <property type="nucleotide sequence ID" value="NZ_RBLG01000002.1"/>
</dbReference>
<organism evidence="3 4">
    <name type="scientific">Gillisia mitskevichiae</name>
    <dbReference type="NCBI Taxonomy" id="270921"/>
    <lineage>
        <taxon>Bacteria</taxon>
        <taxon>Pseudomonadati</taxon>
        <taxon>Bacteroidota</taxon>
        <taxon>Flavobacteriia</taxon>
        <taxon>Flavobacteriales</taxon>
        <taxon>Flavobacteriaceae</taxon>
        <taxon>Gillisia</taxon>
    </lineage>
</organism>
<dbReference type="GO" id="GO:0008270">
    <property type="term" value="F:zinc ion binding"/>
    <property type="evidence" value="ECO:0007669"/>
    <property type="project" value="InterPro"/>
</dbReference>
<keyword evidence="4" id="KW-1185">Reference proteome</keyword>
<evidence type="ECO:0000313" key="4">
    <source>
        <dbReference type="Proteomes" id="UP000276282"/>
    </source>
</evidence>
<comment type="similarity">
    <text evidence="1">Belongs to the peptidase M14 family.</text>
</comment>
<comment type="caution">
    <text evidence="3">The sequence shown here is derived from an EMBL/GenBank/DDBJ whole genome shotgun (WGS) entry which is preliminary data.</text>
</comment>
<sequence length="383" mass="43553">MINTLSTIIKDYHTFKEATLSGRYINATHISEPLRNLTSKFELEVLGKSTLGEPIHSIKLGSGKLKILMWSQMHGNESTTTKAVFDLLNVFKDQFNDPVVNDILSSCTLFIIPMLNPDGARAYTRVNANEIDLNRDAKNLTQVESKILRKMFNDIQPDFCLNLHDQRTIFSAGNVKSPATLSFLTPSEDNERSLTPSREESMKVITAIYKDLSKLIPKRIGRYDDGYNANCTGDAFQSMGVPTILFEAGHSKEDYDREKTREYVFYALFSALNAIATQCYKKMNTSVYFNIPENEKLFYDLILRNAVIEGETVDVAIQYKEILNREEVKFLPIVENISAELAFFAHKEIQCNFQNLSLSDNKPLIENVIVDKILLNDEVLMIN</sequence>
<accession>A0A495PSR7</accession>
<feature type="active site" description="Proton donor/acceptor" evidence="1">
    <location>
        <position position="247"/>
    </location>
</feature>
<keyword evidence="3" id="KW-0645">Protease</keyword>